<dbReference type="RefSeq" id="WP_272651059.1">
    <property type="nucleotide sequence ID" value="NZ_JAZDDG010000004.1"/>
</dbReference>
<keyword evidence="3" id="KW-1185">Reference proteome</keyword>
<dbReference type="Proteomes" id="UP001356308">
    <property type="component" value="Unassembled WGS sequence"/>
</dbReference>
<evidence type="ECO:0000256" key="1">
    <source>
        <dbReference type="SAM" id="Phobius"/>
    </source>
</evidence>
<dbReference type="InterPro" id="IPR025495">
    <property type="entry name" value="DUF4386"/>
</dbReference>
<comment type="caution">
    <text evidence="2">The sequence shown here is derived from an EMBL/GenBank/DDBJ whole genome shotgun (WGS) entry which is preliminary data.</text>
</comment>
<protein>
    <submittedName>
        <fullName evidence="2">DUF4386 domain-containing protein</fullName>
    </submittedName>
</protein>
<feature type="transmembrane region" description="Helical" evidence="1">
    <location>
        <begin position="174"/>
        <end position="192"/>
    </location>
</feature>
<gene>
    <name evidence="2" type="ORF">V1I91_09790</name>
</gene>
<feature type="transmembrane region" description="Helical" evidence="1">
    <location>
        <begin position="52"/>
        <end position="73"/>
    </location>
</feature>
<dbReference type="Pfam" id="PF14329">
    <property type="entry name" value="DUF4386"/>
    <property type="match status" value="1"/>
</dbReference>
<organism evidence="2 3">
    <name type="scientific">Maribacter cobaltidurans</name>
    <dbReference type="NCBI Taxonomy" id="1178778"/>
    <lineage>
        <taxon>Bacteria</taxon>
        <taxon>Pseudomonadati</taxon>
        <taxon>Bacteroidota</taxon>
        <taxon>Flavobacteriia</taxon>
        <taxon>Flavobacteriales</taxon>
        <taxon>Flavobacteriaceae</taxon>
        <taxon>Maribacter</taxon>
    </lineage>
</organism>
<proteinExistence type="predicted"/>
<accession>A0ABU7ITP9</accession>
<feature type="transmembrane region" description="Helical" evidence="1">
    <location>
        <begin position="12"/>
        <end position="32"/>
    </location>
</feature>
<reference evidence="2 3" key="1">
    <citation type="submission" date="2024-01" db="EMBL/GenBank/DDBJ databases">
        <title>Maribacter spp. originated from different algae showed divergent polysaccharides utilization ability.</title>
        <authorList>
            <person name="Wang H."/>
            <person name="Wu Y."/>
        </authorList>
    </citation>
    <scope>NUCLEOTIDE SEQUENCE [LARGE SCALE GENOMIC DNA]</scope>
    <source>
        <strain evidence="2 3">PR1</strain>
    </source>
</reference>
<sequence length="235" mass="25611">MASIKMIRLTGLLYLLVIIFAGFGQGYVRGILVIPENPVETASNILQNKGLFQLGMTTDLLAFLLDVVIAILLYKIFKPFNATLAMVSSAFRIVAHPAIGSLNLLNHYMALKVLNTETLPGSFETTQIQQISAYFMEAHQYGYLIAGAFFGVHCLLLAILIYRSNVFPKVFGGLLLGSAAGYLIETFGNFNAPGYEGYTALFVGVAAALGEVGLTFYILLKGTTESYKNLKEKTL</sequence>
<keyword evidence="1" id="KW-1133">Transmembrane helix</keyword>
<feature type="transmembrane region" description="Helical" evidence="1">
    <location>
        <begin position="141"/>
        <end position="162"/>
    </location>
</feature>
<dbReference type="EMBL" id="JAZDDG010000004">
    <property type="protein sequence ID" value="MEE1976359.1"/>
    <property type="molecule type" value="Genomic_DNA"/>
</dbReference>
<evidence type="ECO:0000313" key="3">
    <source>
        <dbReference type="Proteomes" id="UP001356308"/>
    </source>
</evidence>
<feature type="transmembrane region" description="Helical" evidence="1">
    <location>
        <begin position="198"/>
        <end position="220"/>
    </location>
</feature>
<evidence type="ECO:0000313" key="2">
    <source>
        <dbReference type="EMBL" id="MEE1976359.1"/>
    </source>
</evidence>
<keyword evidence="1" id="KW-0472">Membrane</keyword>
<name>A0ABU7ITP9_9FLAO</name>
<keyword evidence="1" id="KW-0812">Transmembrane</keyword>